<gene>
    <name evidence="1" type="ORF">F2Q70_00037137</name>
</gene>
<proteinExistence type="predicted"/>
<evidence type="ECO:0000313" key="1">
    <source>
        <dbReference type="EMBL" id="KAF2585632.1"/>
    </source>
</evidence>
<dbReference type="PANTHER" id="PTHR47165:SF4">
    <property type="entry name" value="OS03G0429900 PROTEIN"/>
    <property type="match status" value="1"/>
</dbReference>
<dbReference type="EMBL" id="QGKY02000246">
    <property type="protein sequence ID" value="KAF2585632.1"/>
    <property type="molecule type" value="Genomic_DNA"/>
</dbReference>
<dbReference type="AlphaFoldDB" id="A0A8S9JUZ9"/>
<comment type="caution">
    <text evidence="1">The sequence shown here is derived from an EMBL/GenBank/DDBJ whole genome shotgun (WGS) entry which is preliminary data.</text>
</comment>
<sequence>MANVSVLLSDSKTGRSSSTVQVRLLRFLAAMNATMIPATVNVNRLATHMPNLKSSSVYSLTVFDVTRCNQNYRLSDSALLIRFSDSNSFNEVKPAILIPLEFFWLRHNHSDMLCLANTNTQFLDLIGEITVVMSTVTDPSQDKNRVMATIKMDNDMYVTMSLFDSQAVKIHNQQETMRGNPRVVVATSVNPKMVGRTRHWAYTSISTAKVESLSIAELNNFVTTAPSQEIDFVCTGRVTGIKMEKEWCYVSCSNCDKKL</sequence>
<dbReference type="InterPro" id="IPR012340">
    <property type="entry name" value="NA-bd_OB-fold"/>
</dbReference>
<evidence type="ECO:0008006" key="2">
    <source>
        <dbReference type="Google" id="ProtNLM"/>
    </source>
</evidence>
<organism evidence="1">
    <name type="scientific">Brassica cretica</name>
    <name type="common">Mustard</name>
    <dbReference type="NCBI Taxonomy" id="69181"/>
    <lineage>
        <taxon>Eukaryota</taxon>
        <taxon>Viridiplantae</taxon>
        <taxon>Streptophyta</taxon>
        <taxon>Embryophyta</taxon>
        <taxon>Tracheophyta</taxon>
        <taxon>Spermatophyta</taxon>
        <taxon>Magnoliopsida</taxon>
        <taxon>eudicotyledons</taxon>
        <taxon>Gunneridae</taxon>
        <taxon>Pentapetalae</taxon>
        <taxon>rosids</taxon>
        <taxon>malvids</taxon>
        <taxon>Brassicales</taxon>
        <taxon>Brassicaceae</taxon>
        <taxon>Brassiceae</taxon>
        <taxon>Brassica</taxon>
    </lineage>
</organism>
<protein>
    <recommendedName>
        <fullName evidence="2">Replication protein A OB domain-containing protein</fullName>
    </recommendedName>
</protein>
<dbReference type="Gene3D" id="2.40.50.140">
    <property type="entry name" value="Nucleic acid-binding proteins"/>
    <property type="match status" value="1"/>
</dbReference>
<reference evidence="1" key="1">
    <citation type="submission" date="2019-12" db="EMBL/GenBank/DDBJ databases">
        <title>Genome sequencing and annotation of Brassica cretica.</title>
        <authorList>
            <person name="Studholme D.J."/>
            <person name="Sarris P.F."/>
        </authorList>
    </citation>
    <scope>NUCLEOTIDE SEQUENCE</scope>
    <source>
        <strain evidence="1">PFS-102/07</strain>
        <tissue evidence="1">Leaf</tissue>
    </source>
</reference>
<dbReference type="PANTHER" id="PTHR47165">
    <property type="entry name" value="OS03G0429900 PROTEIN"/>
    <property type="match status" value="1"/>
</dbReference>
<name>A0A8S9JUZ9_BRACR</name>
<accession>A0A8S9JUZ9</accession>